<feature type="compositionally biased region" description="Basic residues" evidence="2">
    <location>
        <begin position="592"/>
        <end position="605"/>
    </location>
</feature>
<keyword evidence="1" id="KW-0677">Repeat</keyword>
<feature type="region of interest" description="Disordered" evidence="2">
    <location>
        <begin position="554"/>
        <end position="605"/>
    </location>
</feature>
<accession>A0A4V1Q394</accession>
<feature type="compositionally biased region" description="Basic and acidic residues" evidence="2">
    <location>
        <begin position="554"/>
        <end position="571"/>
    </location>
</feature>
<feature type="compositionally biased region" description="Low complexity" evidence="2">
    <location>
        <begin position="580"/>
        <end position="591"/>
    </location>
</feature>
<comment type="caution">
    <text evidence="4">The sequence shown here is derived from an EMBL/GenBank/DDBJ whole genome shotgun (WGS) entry which is preliminary data.</text>
</comment>
<dbReference type="EMBL" id="SDEE01000311">
    <property type="protein sequence ID" value="RXW17798.1"/>
    <property type="molecule type" value="Genomic_DNA"/>
</dbReference>
<protein>
    <recommendedName>
        <fullName evidence="3">Nephrocystin 3-like N-terminal domain-containing protein</fullName>
    </recommendedName>
</protein>
<dbReference type="STRING" id="2316362.A0A4V1Q394"/>
<evidence type="ECO:0000259" key="3">
    <source>
        <dbReference type="Pfam" id="PF24883"/>
    </source>
</evidence>
<dbReference type="InterPro" id="IPR027417">
    <property type="entry name" value="P-loop_NTPase"/>
</dbReference>
<evidence type="ECO:0000313" key="4">
    <source>
        <dbReference type="EMBL" id="RXW17798.1"/>
    </source>
</evidence>
<feature type="domain" description="Nephrocystin 3-like N-terminal" evidence="3">
    <location>
        <begin position="81"/>
        <end position="253"/>
    </location>
</feature>
<name>A0A4V1Q394_9AGAR</name>
<dbReference type="Pfam" id="PF24883">
    <property type="entry name" value="NPHP3_N"/>
    <property type="match status" value="1"/>
</dbReference>
<evidence type="ECO:0000256" key="2">
    <source>
        <dbReference type="SAM" id="MobiDB-lite"/>
    </source>
</evidence>
<gene>
    <name evidence="4" type="ORF">EST38_g8051</name>
</gene>
<dbReference type="OrthoDB" id="5967843at2759"/>
<evidence type="ECO:0000313" key="5">
    <source>
        <dbReference type="Proteomes" id="UP000290288"/>
    </source>
</evidence>
<dbReference type="SUPFAM" id="SSF52540">
    <property type="entry name" value="P-loop containing nucleoside triphosphate hydrolases"/>
    <property type="match status" value="1"/>
</dbReference>
<dbReference type="PANTHER" id="PTHR10039:SF14">
    <property type="entry name" value="NACHT DOMAIN-CONTAINING PROTEIN"/>
    <property type="match status" value="1"/>
</dbReference>
<sequence length="605" mass="67425">MAHLEFFNNSRGVQAETIKFITNVSSPASVGALEKLKAHIAAGAIHDSRERCDAPKCHPDTRVAVQDDLYSWITDGDGETEQPKKIKWVTGPAGTGKTAVMGSLSKRCKSGGVLAATFFFVSWSASIGRRRKTALVATIAHQLARYHPDLREEISKVIEADSDIFDKDLHTQMEVLVLGPLQEIACRSNKPDLRGAIIDGVDECEAEQYHEDTTTGYSPPLRTNDQDQLEILQVLQAASSDPSFPFRILVASRPERVFREFFDPESNPTPFAQKLDLHEEYNADADITLFLEAQFNRIRRRYNLPPSWPPPGAIQTLVKNASGQFIYAATIIRYLETDHREPPKALLEAILKMEAKGNSNPLKQLDILYSRIMGSSPDPFLSPTQRVASDQATTKYEFYHKSLFDFLNDAGRCGGLYVEHGKFQAFIWDAFAQTCKRGCDSHCSYPETFLQYLSVLPETINISTGNARSKLCPTLASAGWWVSLTVARQGYDSPSLRRVFFDVHGHCLLDGCKLACRVWSLSILRHLGSDVPWDRRASFQTKRFTDLVDAAKKDAQQERGASVKEAKEGAKKRTSGALGTAAESSTASSSSKPKRRRTSKSRNRR</sequence>
<organism evidence="4 5">
    <name type="scientific">Candolleomyces aberdarensis</name>
    <dbReference type="NCBI Taxonomy" id="2316362"/>
    <lineage>
        <taxon>Eukaryota</taxon>
        <taxon>Fungi</taxon>
        <taxon>Dikarya</taxon>
        <taxon>Basidiomycota</taxon>
        <taxon>Agaricomycotina</taxon>
        <taxon>Agaricomycetes</taxon>
        <taxon>Agaricomycetidae</taxon>
        <taxon>Agaricales</taxon>
        <taxon>Agaricineae</taxon>
        <taxon>Psathyrellaceae</taxon>
        <taxon>Candolleomyces</taxon>
    </lineage>
</organism>
<evidence type="ECO:0000256" key="1">
    <source>
        <dbReference type="ARBA" id="ARBA00022737"/>
    </source>
</evidence>
<proteinExistence type="predicted"/>
<dbReference type="InterPro" id="IPR056884">
    <property type="entry name" value="NPHP3-like_N"/>
</dbReference>
<dbReference type="PANTHER" id="PTHR10039">
    <property type="entry name" value="AMELOGENIN"/>
    <property type="match status" value="1"/>
</dbReference>
<keyword evidence="5" id="KW-1185">Reference proteome</keyword>
<reference evidence="4 5" key="1">
    <citation type="submission" date="2019-01" db="EMBL/GenBank/DDBJ databases">
        <title>Draft genome sequence of Psathyrella aberdarensis IHI B618.</title>
        <authorList>
            <person name="Buettner E."/>
            <person name="Kellner H."/>
        </authorList>
    </citation>
    <scope>NUCLEOTIDE SEQUENCE [LARGE SCALE GENOMIC DNA]</scope>
    <source>
        <strain evidence="4 5">IHI B618</strain>
    </source>
</reference>
<dbReference type="Proteomes" id="UP000290288">
    <property type="component" value="Unassembled WGS sequence"/>
</dbReference>
<dbReference type="AlphaFoldDB" id="A0A4V1Q394"/>